<proteinExistence type="predicted"/>
<sequence>MDPESFFPRFHRRDPTAGRVITAARRQIIHDRAGSPISRRPDWSLYRLESSMRFPRNLSFIISPDRNILCRNYSLGLVKITASGKSCNRKLWNGDRLIYETVTRGISLHEHSADGALLIKEGTTPLIIHSDSGNGSLEANSIRLKNNGVCFLNAPEPEFGILFPSTLKYRNERALRFECVCAVRLQKHGSRLKIAVLLVQRNVLDVAWVP</sequence>
<keyword evidence="2" id="KW-1185">Reference proteome</keyword>
<name>A0A4C1YCR7_EUMVA</name>
<reference evidence="1 2" key="1">
    <citation type="journal article" date="2019" name="Commun. Biol.">
        <title>The bagworm genome reveals a unique fibroin gene that provides high tensile strength.</title>
        <authorList>
            <person name="Kono N."/>
            <person name="Nakamura H."/>
            <person name="Ohtoshi R."/>
            <person name="Tomita M."/>
            <person name="Numata K."/>
            <person name="Arakawa K."/>
        </authorList>
    </citation>
    <scope>NUCLEOTIDE SEQUENCE [LARGE SCALE GENOMIC DNA]</scope>
</reference>
<gene>
    <name evidence="1" type="ORF">EVAR_52580_1</name>
</gene>
<dbReference type="AlphaFoldDB" id="A0A4C1YCR7"/>
<accession>A0A4C1YCR7</accession>
<evidence type="ECO:0000313" key="2">
    <source>
        <dbReference type="Proteomes" id="UP000299102"/>
    </source>
</evidence>
<evidence type="ECO:0000313" key="1">
    <source>
        <dbReference type="EMBL" id="GBP73153.1"/>
    </source>
</evidence>
<dbReference type="EMBL" id="BGZK01001163">
    <property type="protein sequence ID" value="GBP73153.1"/>
    <property type="molecule type" value="Genomic_DNA"/>
</dbReference>
<protein>
    <submittedName>
        <fullName evidence="1">Uncharacterized protein</fullName>
    </submittedName>
</protein>
<comment type="caution">
    <text evidence="1">The sequence shown here is derived from an EMBL/GenBank/DDBJ whole genome shotgun (WGS) entry which is preliminary data.</text>
</comment>
<organism evidence="1 2">
    <name type="scientific">Eumeta variegata</name>
    <name type="common">Bagworm moth</name>
    <name type="synonym">Eumeta japonica</name>
    <dbReference type="NCBI Taxonomy" id="151549"/>
    <lineage>
        <taxon>Eukaryota</taxon>
        <taxon>Metazoa</taxon>
        <taxon>Ecdysozoa</taxon>
        <taxon>Arthropoda</taxon>
        <taxon>Hexapoda</taxon>
        <taxon>Insecta</taxon>
        <taxon>Pterygota</taxon>
        <taxon>Neoptera</taxon>
        <taxon>Endopterygota</taxon>
        <taxon>Lepidoptera</taxon>
        <taxon>Glossata</taxon>
        <taxon>Ditrysia</taxon>
        <taxon>Tineoidea</taxon>
        <taxon>Psychidae</taxon>
        <taxon>Oiketicinae</taxon>
        <taxon>Eumeta</taxon>
    </lineage>
</organism>
<dbReference type="Proteomes" id="UP000299102">
    <property type="component" value="Unassembled WGS sequence"/>
</dbReference>